<keyword evidence="2" id="KW-1185">Reference proteome</keyword>
<dbReference type="KEGG" id="hhn:HISP_08500"/>
<evidence type="ECO:0000313" key="2">
    <source>
        <dbReference type="Proteomes" id="UP000018572"/>
    </source>
</evidence>
<dbReference type="AlphaFoldDB" id="V5TS52"/>
<organism evidence="1 2">
    <name type="scientific">Haloarcula hispanica N601</name>
    <dbReference type="NCBI Taxonomy" id="1417673"/>
    <lineage>
        <taxon>Archaea</taxon>
        <taxon>Methanobacteriati</taxon>
        <taxon>Methanobacteriota</taxon>
        <taxon>Stenosarchaea group</taxon>
        <taxon>Halobacteria</taxon>
        <taxon>Halobacteriales</taxon>
        <taxon>Haloarculaceae</taxon>
        <taxon>Haloarcula</taxon>
    </lineage>
</organism>
<name>V5TS52_HALHI</name>
<proteinExistence type="predicted"/>
<dbReference type="Proteomes" id="UP000018572">
    <property type="component" value="Chromosome 1"/>
</dbReference>
<dbReference type="GeneID" id="41110300"/>
<sequence length="313" mass="36250">MSLREKSKIFVKESARHLKYDGIRGIQWPLWMIYNEAAIRGSGRYFGFQGENIFSKNWDLLILLDACRVDLLQEYRDHEALSSGDWQTTMSIAPNSKRFLDNTFDESVNDEINQTALISANPFTDQVLDEIRPDYLDEVWRYAWDDELGTVPASAVTDRGIAAGRQKNHDRYIVHYMQPHFPSVPRPELGSKMQKGRAEEWSGSIWDQLLENDVSKDEVWEAYKQNLNYVLDEVKQLLSNFDARTAIISADHGNAMGERSFYGHHDYPVPEIWEVPWVETTAIDNCTREPSDYETDSQIEPDIEDRLADLGYK</sequence>
<reference evidence="1 2" key="1">
    <citation type="journal article" date="2014" name="Genome Announc.">
        <title>Complete Genome Sequence of the Extremely Halophilic Archaeon Haloarcula hispanica Strain N601.</title>
        <authorList>
            <person name="Ding J.Y."/>
            <person name="Chiang P.W."/>
            <person name="Hong M.J."/>
            <person name="Dyall-Smith M."/>
            <person name="Tang S.L."/>
        </authorList>
    </citation>
    <scope>NUCLEOTIDE SEQUENCE [LARGE SCALE GENOMIC DNA]</scope>
    <source>
        <strain evidence="1 2">N601</strain>
    </source>
</reference>
<dbReference type="RefSeq" id="WP_144443755.1">
    <property type="nucleotide sequence ID" value="NC_023013.1"/>
</dbReference>
<keyword evidence="1" id="KW-0378">Hydrolase</keyword>
<dbReference type="GO" id="GO:0016787">
    <property type="term" value="F:hydrolase activity"/>
    <property type="evidence" value="ECO:0007669"/>
    <property type="project" value="UniProtKB-KW"/>
</dbReference>
<gene>
    <name evidence="1" type="ORF">HISP_08500</name>
</gene>
<dbReference type="SUPFAM" id="SSF53649">
    <property type="entry name" value="Alkaline phosphatase-like"/>
    <property type="match status" value="1"/>
</dbReference>
<evidence type="ECO:0000313" key="1">
    <source>
        <dbReference type="EMBL" id="AHB67480.2"/>
    </source>
</evidence>
<dbReference type="InterPro" id="IPR017850">
    <property type="entry name" value="Alkaline_phosphatase_core_sf"/>
</dbReference>
<dbReference type="HOGENOM" id="CLU_069530_0_0_2"/>
<dbReference type="Gene3D" id="3.40.720.10">
    <property type="entry name" value="Alkaline Phosphatase, subunit A"/>
    <property type="match status" value="1"/>
</dbReference>
<dbReference type="EMBL" id="CP006884">
    <property type="protein sequence ID" value="AHB67480.2"/>
    <property type="molecule type" value="Genomic_DNA"/>
</dbReference>
<accession>V5TS52</accession>
<protein>
    <submittedName>
        <fullName evidence="1">Membrane-associated metal-dependent hydrolase</fullName>
    </submittedName>
</protein>